<dbReference type="EMBL" id="JASCZI010151288">
    <property type="protein sequence ID" value="MED6171723.1"/>
    <property type="molecule type" value="Genomic_DNA"/>
</dbReference>
<feature type="compositionally biased region" description="Basic and acidic residues" evidence="1">
    <location>
        <begin position="46"/>
        <end position="60"/>
    </location>
</feature>
<evidence type="ECO:0000256" key="1">
    <source>
        <dbReference type="SAM" id="MobiDB-lite"/>
    </source>
</evidence>
<reference evidence="2 3" key="1">
    <citation type="journal article" date="2023" name="Plants (Basel)">
        <title>Bridging the Gap: Combining Genomics and Transcriptomics Approaches to Understand Stylosanthes scabra, an Orphan Legume from the Brazilian Caatinga.</title>
        <authorList>
            <person name="Ferreira-Neto J.R.C."/>
            <person name="da Silva M.D."/>
            <person name="Binneck E."/>
            <person name="de Melo N.F."/>
            <person name="da Silva R.H."/>
            <person name="de Melo A.L.T.M."/>
            <person name="Pandolfi V."/>
            <person name="Bustamante F.O."/>
            <person name="Brasileiro-Vidal A.C."/>
            <person name="Benko-Iseppon A.M."/>
        </authorList>
    </citation>
    <scope>NUCLEOTIDE SEQUENCE [LARGE SCALE GENOMIC DNA]</scope>
    <source>
        <tissue evidence="2">Leaves</tissue>
    </source>
</reference>
<name>A0ABU6VIE4_9FABA</name>
<evidence type="ECO:0000313" key="3">
    <source>
        <dbReference type="Proteomes" id="UP001341840"/>
    </source>
</evidence>
<proteinExistence type="predicted"/>
<feature type="region of interest" description="Disordered" evidence="1">
    <location>
        <begin position="32"/>
        <end position="63"/>
    </location>
</feature>
<protein>
    <submittedName>
        <fullName evidence="2">Uncharacterized protein</fullName>
    </submittedName>
</protein>
<dbReference type="Proteomes" id="UP001341840">
    <property type="component" value="Unassembled WGS sequence"/>
</dbReference>
<gene>
    <name evidence="2" type="ORF">PIB30_043440</name>
</gene>
<sequence length="126" mass="14336">MDEFSTCNHHREDVDKETRIEVSTGNSFIFPTNSTISSATSRSKRHCDLPHEDDHSDGPRPRSPCMRVIAYRHLFARGASSQEVIRQTDRVRSVPESPVRIHRSVSNMLRSSVSNSEEPTGVRQLF</sequence>
<keyword evidence="3" id="KW-1185">Reference proteome</keyword>
<organism evidence="2 3">
    <name type="scientific">Stylosanthes scabra</name>
    <dbReference type="NCBI Taxonomy" id="79078"/>
    <lineage>
        <taxon>Eukaryota</taxon>
        <taxon>Viridiplantae</taxon>
        <taxon>Streptophyta</taxon>
        <taxon>Embryophyta</taxon>
        <taxon>Tracheophyta</taxon>
        <taxon>Spermatophyta</taxon>
        <taxon>Magnoliopsida</taxon>
        <taxon>eudicotyledons</taxon>
        <taxon>Gunneridae</taxon>
        <taxon>Pentapetalae</taxon>
        <taxon>rosids</taxon>
        <taxon>fabids</taxon>
        <taxon>Fabales</taxon>
        <taxon>Fabaceae</taxon>
        <taxon>Papilionoideae</taxon>
        <taxon>50 kb inversion clade</taxon>
        <taxon>dalbergioids sensu lato</taxon>
        <taxon>Dalbergieae</taxon>
        <taxon>Pterocarpus clade</taxon>
        <taxon>Stylosanthes</taxon>
    </lineage>
</organism>
<feature type="compositionally biased region" description="Polar residues" evidence="1">
    <location>
        <begin position="32"/>
        <end position="41"/>
    </location>
</feature>
<evidence type="ECO:0000313" key="2">
    <source>
        <dbReference type="EMBL" id="MED6171723.1"/>
    </source>
</evidence>
<accession>A0ABU6VIE4</accession>
<comment type="caution">
    <text evidence="2">The sequence shown here is derived from an EMBL/GenBank/DDBJ whole genome shotgun (WGS) entry which is preliminary data.</text>
</comment>